<dbReference type="EMBL" id="BBMS01000072">
    <property type="protein sequence ID" value="GAL29752.1"/>
    <property type="molecule type" value="Genomic_DNA"/>
</dbReference>
<comment type="caution">
    <text evidence="2">The sequence shown here is derived from an EMBL/GenBank/DDBJ whole genome shotgun (WGS) entry which is preliminary data.</text>
</comment>
<evidence type="ECO:0000313" key="2">
    <source>
        <dbReference type="EMBL" id="GAL29752.1"/>
    </source>
</evidence>
<proteinExistence type="predicted"/>
<dbReference type="PANTHER" id="PTHR39342:SF1">
    <property type="entry name" value="UPF0283 MEMBRANE PROTEIN YCJF"/>
    <property type="match status" value="1"/>
</dbReference>
<accession>A0ABQ0JLX4</accession>
<feature type="transmembrane region" description="Helical" evidence="1">
    <location>
        <begin position="62"/>
        <end position="81"/>
    </location>
</feature>
<keyword evidence="1" id="KW-0812">Transmembrane</keyword>
<dbReference type="PANTHER" id="PTHR39342">
    <property type="entry name" value="UPF0283 MEMBRANE PROTEIN YCJF"/>
    <property type="match status" value="1"/>
</dbReference>
<gene>
    <name evidence="2" type="ORF">JCM19239_6960</name>
</gene>
<reference evidence="3" key="1">
    <citation type="submission" date="2014-09" db="EMBL/GenBank/DDBJ databases">
        <title>Vibrio variabilis JCM 19239. (C206) whole genome shotgun sequence.</title>
        <authorList>
            <person name="Sawabe T."/>
            <person name="Meirelles P."/>
            <person name="Nakanishi M."/>
            <person name="Sayaka M."/>
            <person name="Hattori M."/>
            <person name="Ohkuma M."/>
        </authorList>
    </citation>
    <scope>NUCLEOTIDE SEQUENCE [LARGE SCALE GENOMIC DNA]</scope>
    <source>
        <strain evidence="3">JCM 19239</strain>
    </source>
</reference>
<protein>
    <submittedName>
        <fullName evidence="2">Membrane protein YcjF</fullName>
    </submittedName>
</protein>
<keyword evidence="3" id="KW-1185">Reference proteome</keyword>
<dbReference type="Proteomes" id="UP000029223">
    <property type="component" value="Unassembled WGS sequence"/>
</dbReference>
<organism evidence="2 3">
    <name type="scientific">Vibrio variabilis</name>
    <dbReference type="NCBI Taxonomy" id="990271"/>
    <lineage>
        <taxon>Bacteria</taxon>
        <taxon>Pseudomonadati</taxon>
        <taxon>Pseudomonadota</taxon>
        <taxon>Gammaproteobacteria</taxon>
        <taxon>Vibrionales</taxon>
        <taxon>Vibrionaceae</taxon>
        <taxon>Vibrio</taxon>
    </lineage>
</organism>
<sequence length="231" mass="26027">MSDVKNRKVFNEDLSNVEQTLDMNSQKLFEPEQTFVPVEPSSVEQEDEKQLEKTIRGSSKKGWIATTFLTAFAGLVGWQAIDNVITAATTGDYLSLGWSALVTGVAVMGIGAFGKELFKLRKLKNHFSVQEEAQALLDNDAVGKGEKFCQKLAQEAQIPAENPAFDRWQTACIAPIAMLKCWICISLWCLPSKTRKRWHRYLCSPERQPYLSLSARWRLQICCLSRGETFA</sequence>
<keyword evidence="1" id="KW-0472">Membrane</keyword>
<feature type="transmembrane region" description="Helical" evidence="1">
    <location>
        <begin position="93"/>
        <end position="114"/>
    </location>
</feature>
<dbReference type="InterPro" id="IPR006507">
    <property type="entry name" value="UPF0283"/>
</dbReference>
<keyword evidence="1" id="KW-1133">Transmembrane helix</keyword>
<evidence type="ECO:0000256" key="1">
    <source>
        <dbReference type="SAM" id="Phobius"/>
    </source>
</evidence>
<evidence type="ECO:0000313" key="3">
    <source>
        <dbReference type="Proteomes" id="UP000029223"/>
    </source>
</evidence>
<name>A0ABQ0JLX4_9VIBR</name>